<evidence type="ECO:0000313" key="1">
    <source>
        <dbReference type="EMBL" id="SIN87512.1"/>
    </source>
</evidence>
<dbReference type="AlphaFoldDB" id="A0A1N6EWP4"/>
<organism evidence="1 2">
    <name type="scientific">Halodesulfovibrio marinisediminis DSM 17456</name>
    <dbReference type="NCBI Taxonomy" id="1121457"/>
    <lineage>
        <taxon>Bacteria</taxon>
        <taxon>Pseudomonadati</taxon>
        <taxon>Thermodesulfobacteriota</taxon>
        <taxon>Desulfovibrionia</taxon>
        <taxon>Desulfovibrionales</taxon>
        <taxon>Desulfovibrionaceae</taxon>
        <taxon>Halodesulfovibrio</taxon>
    </lineage>
</organism>
<gene>
    <name evidence="1" type="ORF">SAMN02745161_0960</name>
</gene>
<reference evidence="2" key="1">
    <citation type="submission" date="2016-11" db="EMBL/GenBank/DDBJ databases">
        <authorList>
            <person name="Varghese N."/>
            <person name="Submissions S."/>
        </authorList>
    </citation>
    <scope>NUCLEOTIDE SEQUENCE [LARGE SCALE GENOMIC DNA]</scope>
    <source>
        <strain evidence="2">DSM 17456</strain>
    </source>
</reference>
<keyword evidence="2" id="KW-1185">Reference proteome</keyword>
<dbReference type="EMBL" id="FSRG01000004">
    <property type="protein sequence ID" value="SIN87512.1"/>
    <property type="molecule type" value="Genomic_DNA"/>
</dbReference>
<name>A0A1N6EWP4_9BACT</name>
<dbReference type="Proteomes" id="UP000184694">
    <property type="component" value="Unassembled WGS sequence"/>
</dbReference>
<evidence type="ECO:0000313" key="2">
    <source>
        <dbReference type="Proteomes" id="UP000184694"/>
    </source>
</evidence>
<accession>A0A1N6EWP4</accession>
<protein>
    <submittedName>
        <fullName evidence="1">Uncharacterized protein</fullName>
    </submittedName>
</protein>
<proteinExistence type="predicted"/>
<sequence>MPPPQEDILLTAISDPNLFLHHIRLHAILKKEKKSVPRLN</sequence>